<keyword evidence="5 15" id="KW-0378">Hydrolase</keyword>
<sequence>MSDTARRPRQQPDPSQERVVAHRGGVMVVLGSPGTGKSTVLTRHVQRRIADGLSPDRCLVIAATRQAATRLRADIAQDLGATHTRPLARTAASLAFAVLRLAAALEDEPAPRLISGAEQDTVLRELLLGHEQDGTGPHWPAELALARRTTGFRGQLRDLLMRAVEHGVGRADLERLAVAHGRPEWACVGEVLEEYDQVTALADPGSYDPAWICTAAAEALETDDDLRALVHGRVGFLGVDDAQELTASAARLLAAVRPSGTDALLVGDPDAAVLGFRGAVPGAFLELAERWADAPDGPGTVVLGARHTTSEAVGEVVDRVARRIGVTGSARHREPVDGARPGTARVHLTRSAAQEAALVARWLRHAHLVDGVPWGQLAVLARSGRQQDAVRRALASGGVPVRVDRSSVPLGADLAVQPLLLALDVVTREPVGENPGWAVGPEEAMELLRSPLGGLDPVGLRRLRRMLRGAELAEGGTRSAEDLLTLRLNDPDLRRAAPAQVPPELAPLVRVGRVLDAGRETYLRGGTGAGTAGGAQGGAGADEILWALWAAAGLAQTWRRQALAGGALGARADRDLDAVLVLFSAAESYVERLPGARPRSFLDSVRSAELAADTLVEGGHHAESVEVLTPHAAAGRRWRRVAVVGVQDGVWPDLRLRDTLLGAEALVAAVHGRPVSGPEAWRAAQAQVRADELRQFHVAVSRATEHLLVTAAASTEEQPSGLLDLVEPGFRDHPPVEVPPPMTLRGLSGELRRTAVLAHRSGDRPTRDVAVDVLRRLADEEVPGADPAGWWGLRGTSSTAPVRPEGPVRVSPSRLQTFLDCELRWFLTSRGADTGEAFRAELGTLVHEVVAQDPGAGVAELVAELDRRWADLDLVEGWVSDKARQDAHTMLERYAAYVAAAGSAGRELVGSELELSVLLRAADGADAPGAGRDARLVGAVDRLERTPDGALVVADLKTGSTPVPRAEVEQHAQLSAYQVAVGEGAFGELGSRSGGARLVQLGASGAVEQAQAALVDAEDPDRARRTILEAAAGMAGADFTARDLERRCRRCPARFACPLQPEGQGR</sequence>
<dbReference type="PATRIC" id="fig|1758689.4.peg.3149"/>
<keyword evidence="19" id="KW-1185">Reference proteome</keyword>
<evidence type="ECO:0000259" key="17">
    <source>
        <dbReference type="PROSITE" id="PS51217"/>
    </source>
</evidence>
<protein>
    <recommendedName>
        <fullName evidence="13">DNA 3'-5' helicase</fullName>
        <ecNumber evidence="13">5.6.2.4</ecNumber>
    </recommendedName>
</protein>
<evidence type="ECO:0000256" key="11">
    <source>
        <dbReference type="ARBA" id="ARBA00023235"/>
    </source>
</evidence>
<gene>
    <name evidence="18" type="ORF">SGUI_3020</name>
</gene>
<dbReference type="GO" id="GO:0003677">
    <property type="term" value="F:DNA binding"/>
    <property type="evidence" value="ECO:0007669"/>
    <property type="project" value="UniProtKB-KW"/>
</dbReference>
<dbReference type="Gene3D" id="1.10.10.160">
    <property type="match status" value="1"/>
</dbReference>
<keyword evidence="4" id="KW-0227">DNA damage</keyword>
<dbReference type="SUPFAM" id="SSF52540">
    <property type="entry name" value="P-loop containing nucleoside triphosphate hydrolases"/>
    <property type="match status" value="1"/>
</dbReference>
<dbReference type="GO" id="GO:0004527">
    <property type="term" value="F:exonuclease activity"/>
    <property type="evidence" value="ECO:0007669"/>
    <property type="project" value="UniProtKB-KW"/>
</dbReference>
<keyword evidence="9" id="KW-0238">DNA-binding</keyword>
<evidence type="ECO:0000259" key="16">
    <source>
        <dbReference type="PROSITE" id="PS51198"/>
    </source>
</evidence>
<feature type="domain" description="UvrD-like helicase C-terminal" evidence="17">
    <location>
        <begin position="315"/>
        <end position="635"/>
    </location>
</feature>
<reference evidence="18 19" key="1">
    <citation type="submission" date="2016-03" db="EMBL/GenBank/DDBJ databases">
        <title>Shallow-sea hydrothermal system.</title>
        <authorList>
            <person name="Tang K."/>
        </authorList>
    </citation>
    <scope>NUCLEOTIDE SEQUENCE [LARGE SCALE GENOMIC DNA]</scope>
    <source>
        <strain evidence="18 19">JLT9</strain>
    </source>
</reference>
<evidence type="ECO:0000256" key="7">
    <source>
        <dbReference type="ARBA" id="ARBA00022839"/>
    </source>
</evidence>
<dbReference type="OrthoDB" id="5240387at2"/>
<dbReference type="GO" id="GO:0005524">
    <property type="term" value="F:ATP binding"/>
    <property type="evidence" value="ECO:0007669"/>
    <property type="project" value="UniProtKB-UniRule"/>
</dbReference>
<comment type="similarity">
    <text evidence="1">Belongs to the helicase family. UvrD subfamily.</text>
</comment>
<keyword evidence="3 15" id="KW-0547">Nucleotide-binding</keyword>
<dbReference type="Proteomes" id="UP000092482">
    <property type="component" value="Chromosome"/>
</dbReference>
<comment type="catalytic activity">
    <reaction evidence="14">
        <text>ATP + H2O = ADP + phosphate + H(+)</text>
        <dbReference type="Rhea" id="RHEA:13065"/>
        <dbReference type="ChEBI" id="CHEBI:15377"/>
        <dbReference type="ChEBI" id="CHEBI:15378"/>
        <dbReference type="ChEBI" id="CHEBI:30616"/>
        <dbReference type="ChEBI" id="CHEBI:43474"/>
        <dbReference type="ChEBI" id="CHEBI:456216"/>
        <dbReference type="EC" id="5.6.2.4"/>
    </reaction>
</comment>
<keyword evidence="6 15" id="KW-0347">Helicase</keyword>
<dbReference type="RefSeq" id="WP_083190734.1">
    <property type="nucleotide sequence ID" value="NZ_CP014989.1"/>
</dbReference>
<evidence type="ECO:0000256" key="6">
    <source>
        <dbReference type="ARBA" id="ARBA00022806"/>
    </source>
</evidence>
<keyword evidence="7" id="KW-0269">Exonuclease</keyword>
<dbReference type="GO" id="GO:0005829">
    <property type="term" value="C:cytosol"/>
    <property type="evidence" value="ECO:0007669"/>
    <property type="project" value="TreeGrafter"/>
</dbReference>
<evidence type="ECO:0000256" key="2">
    <source>
        <dbReference type="ARBA" id="ARBA00022722"/>
    </source>
</evidence>
<evidence type="ECO:0000256" key="3">
    <source>
        <dbReference type="ARBA" id="ARBA00022741"/>
    </source>
</evidence>
<dbReference type="GO" id="GO:0033202">
    <property type="term" value="C:DNA helicase complex"/>
    <property type="evidence" value="ECO:0007669"/>
    <property type="project" value="TreeGrafter"/>
</dbReference>
<dbReference type="PROSITE" id="PS51198">
    <property type="entry name" value="UVRD_HELICASE_ATP_BIND"/>
    <property type="match status" value="1"/>
</dbReference>
<evidence type="ECO:0000256" key="5">
    <source>
        <dbReference type="ARBA" id="ARBA00022801"/>
    </source>
</evidence>
<dbReference type="PANTHER" id="PTHR11070">
    <property type="entry name" value="UVRD / RECB / PCRA DNA HELICASE FAMILY MEMBER"/>
    <property type="match status" value="1"/>
</dbReference>
<keyword evidence="8 15" id="KW-0067">ATP-binding</keyword>
<evidence type="ECO:0000256" key="15">
    <source>
        <dbReference type="PROSITE-ProRule" id="PRU00560"/>
    </source>
</evidence>
<keyword evidence="11" id="KW-0413">Isomerase</keyword>
<evidence type="ECO:0000256" key="1">
    <source>
        <dbReference type="ARBA" id="ARBA00009922"/>
    </source>
</evidence>
<dbReference type="Pfam" id="PF00580">
    <property type="entry name" value="UvrD-helicase"/>
    <property type="match status" value="1"/>
</dbReference>
<dbReference type="KEGG" id="serj:SGUI_3020"/>
<feature type="domain" description="UvrD-like helicase ATP-binding" evidence="16">
    <location>
        <begin position="10"/>
        <end position="310"/>
    </location>
</feature>
<dbReference type="EMBL" id="CP014989">
    <property type="protein sequence ID" value="ANS80416.1"/>
    <property type="molecule type" value="Genomic_DNA"/>
</dbReference>
<dbReference type="InterPro" id="IPR000212">
    <property type="entry name" value="DNA_helicase_UvrD/REP"/>
</dbReference>
<dbReference type="PROSITE" id="PS51217">
    <property type="entry name" value="UVRD_HELICASE_CTER"/>
    <property type="match status" value="1"/>
</dbReference>
<dbReference type="STRING" id="1758689.SGUI_3020"/>
<evidence type="ECO:0000256" key="14">
    <source>
        <dbReference type="ARBA" id="ARBA00048988"/>
    </source>
</evidence>
<organism evidence="18 19">
    <name type="scientific">Serinicoccus hydrothermalis</name>
    <dbReference type="NCBI Taxonomy" id="1758689"/>
    <lineage>
        <taxon>Bacteria</taxon>
        <taxon>Bacillati</taxon>
        <taxon>Actinomycetota</taxon>
        <taxon>Actinomycetes</taxon>
        <taxon>Micrococcales</taxon>
        <taxon>Ornithinimicrobiaceae</taxon>
        <taxon>Serinicoccus</taxon>
    </lineage>
</organism>
<dbReference type="InterPro" id="IPR014016">
    <property type="entry name" value="UvrD-like_ATP-bd"/>
</dbReference>
<dbReference type="Gene3D" id="3.90.320.10">
    <property type="match status" value="1"/>
</dbReference>
<dbReference type="InterPro" id="IPR011604">
    <property type="entry name" value="PDDEXK-like_dom_sf"/>
</dbReference>
<evidence type="ECO:0000256" key="13">
    <source>
        <dbReference type="ARBA" id="ARBA00034808"/>
    </source>
</evidence>
<evidence type="ECO:0000256" key="12">
    <source>
        <dbReference type="ARBA" id="ARBA00034617"/>
    </source>
</evidence>
<evidence type="ECO:0000256" key="10">
    <source>
        <dbReference type="ARBA" id="ARBA00023204"/>
    </source>
</evidence>
<dbReference type="EC" id="5.6.2.4" evidence="13"/>
<comment type="catalytic activity">
    <reaction evidence="12">
        <text>Couples ATP hydrolysis with the unwinding of duplex DNA by translocating in the 3'-5' direction.</text>
        <dbReference type="EC" id="5.6.2.4"/>
    </reaction>
</comment>
<dbReference type="InterPro" id="IPR038726">
    <property type="entry name" value="PDDEXK_AddAB-type"/>
</dbReference>
<name>A0A1B1NG50_9MICO</name>
<dbReference type="InterPro" id="IPR013986">
    <property type="entry name" value="DExx_box_DNA_helicase_dom_sf"/>
</dbReference>
<dbReference type="GO" id="GO:0043138">
    <property type="term" value="F:3'-5' DNA helicase activity"/>
    <property type="evidence" value="ECO:0007669"/>
    <property type="project" value="UniProtKB-EC"/>
</dbReference>
<proteinExistence type="inferred from homology"/>
<dbReference type="InterPro" id="IPR027417">
    <property type="entry name" value="P-loop_NTPase"/>
</dbReference>
<evidence type="ECO:0000313" key="19">
    <source>
        <dbReference type="Proteomes" id="UP000092482"/>
    </source>
</evidence>
<keyword evidence="2" id="KW-0540">Nuclease</keyword>
<evidence type="ECO:0000256" key="8">
    <source>
        <dbReference type="ARBA" id="ARBA00022840"/>
    </source>
</evidence>
<dbReference type="Pfam" id="PF12705">
    <property type="entry name" value="PDDEXK_1"/>
    <property type="match status" value="1"/>
</dbReference>
<feature type="binding site" evidence="15">
    <location>
        <begin position="31"/>
        <end position="38"/>
    </location>
    <ligand>
        <name>ATP</name>
        <dbReference type="ChEBI" id="CHEBI:30616"/>
    </ligand>
</feature>
<dbReference type="AlphaFoldDB" id="A0A1B1NG50"/>
<evidence type="ECO:0000256" key="9">
    <source>
        <dbReference type="ARBA" id="ARBA00023125"/>
    </source>
</evidence>
<dbReference type="GO" id="GO:0000725">
    <property type="term" value="P:recombinational repair"/>
    <property type="evidence" value="ECO:0007669"/>
    <property type="project" value="TreeGrafter"/>
</dbReference>
<accession>A0A1B1NG50</accession>
<dbReference type="Gene3D" id="3.40.50.300">
    <property type="entry name" value="P-loop containing nucleotide triphosphate hydrolases"/>
    <property type="match status" value="3"/>
</dbReference>
<evidence type="ECO:0000256" key="4">
    <source>
        <dbReference type="ARBA" id="ARBA00022763"/>
    </source>
</evidence>
<keyword evidence="10" id="KW-0234">DNA repair</keyword>
<dbReference type="InterPro" id="IPR014017">
    <property type="entry name" value="DNA_helicase_UvrD-like_C"/>
</dbReference>
<dbReference type="PANTHER" id="PTHR11070:SF59">
    <property type="entry name" value="DNA 3'-5' HELICASE"/>
    <property type="match status" value="1"/>
</dbReference>
<evidence type="ECO:0000313" key="18">
    <source>
        <dbReference type="EMBL" id="ANS80416.1"/>
    </source>
</evidence>